<feature type="domain" description="ABC transporter" evidence="6">
    <location>
        <begin position="20"/>
        <end position="257"/>
    </location>
</feature>
<keyword evidence="3" id="KW-0677">Repeat</keyword>
<dbReference type="CDD" id="cd03215">
    <property type="entry name" value="ABC_Carb_Monos_II"/>
    <property type="match status" value="1"/>
</dbReference>
<dbReference type="InterPro" id="IPR027417">
    <property type="entry name" value="P-loop_NTPase"/>
</dbReference>
<dbReference type="InParanoid" id="A0A1Y5TUK8"/>
<dbReference type="GO" id="GO:0005524">
    <property type="term" value="F:ATP binding"/>
    <property type="evidence" value="ECO:0007669"/>
    <property type="project" value="UniProtKB-KW"/>
</dbReference>
<keyword evidence="2" id="KW-0762">Sugar transport</keyword>
<evidence type="ECO:0000256" key="5">
    <source>
        <dbReference type="ARBA" id="ARBA00022840"/>
    </source>
</evidence>
<protein>
    <submittedName>
        <fullName evidence="7">Arabinose import ATP-binding protein AraG</fullName>
        <ecNumber evidence="7">3.6.3.17</ecNumber>
    </submittedName>
</protein>
<dbReference type="InterPro" id="IPR003593">
    <property type="entry name" value="AAA+_ATPase"/>
</dbReference>
<dbReference type="InterPro" id="IPR050107">
    <property type="entry name" value="ABC_carbohydrate_import_ATPase"/>
</dbReference>
<dbReference type="PANTHER" id="PTHR43790:SF9">
    <property type="entry name" value="GALACTOFURANOSE TRANSPORTER ATP-BINDING PROTEIN YTFR"/>
    <property type="match status" value="1"/>
</dbReference>
<dbReference type="InterPro" id="IPR017871">
    <property type="entry name" value="ABC_transporter-like_CS"/>
</dbReference>
<dbReference type="Pfam" id="PF00005">
    <property type="entry name" value="ABC_tran"/>
    <property type="match status" value="2"/>
</dbReference>
<accession>A0A1Y5TUK8</accession>
<dbReference type="Gene3D" id="3.40.50.300">
    <property type="entry name" value="P-loop containing nucleotide triphosphate hydrolases"/>
    <property type="match status" value="2"/>
</dbReference>
<keyword evidence="4" id="KW-0547">Nucleotide-binding</keyword>
<dbReference type="PANTHER" id="PTHR43790">
    <property type="entry name" value="CARBOHYDRATE TRANSPORT ATP-BINDING PROTEIN MG119-RELATED"/>
    <property type="match status" value="1"/>
</dbReference>
<dbReference type="InterPro" id="IPR003439">
    <property type="entry name" value="ABC_transporter-like_ATP-bd"/>
</dbReference>
<dbReference type="PROSITE" id="PS00211">
    <property type="entry name" value="ABC_TRANSPORTER_1"/>
    <property type="match status" value="1"/>
</dbReference>
<dbReference type="SUPFAM" id="SSF52540">
    <property type="entry name" value="P-loop containing nucleoside triphosphate hydrolases"/>
    <property type="match status" value="2"/>
</dbReference>
<gene>
    <name evidence="7" type="primary">araG_1</name>
    <name evidence="7" type="ORF">OCH7691_03442</name>
</gene>
<keyword evidence="8" id="KW-1185">Reference proteome</keyword>
<dbReference type="EC" id="3.6.3.17" evidence="7"/>
<dbReference type="AlphaFoldDB" id="A0A1Y5TUK8"/>
<name>A0A1Y5TUK8_9PROT</name>
<organism evidence="7 8">
    <name type="scientific">Oceanibacterium hippocampi</name>
    <dbReference type="NCBI Taxonomy" id="745714"/>
    <lineage>
        <taxon>Bacteria</taxon>
        <taxon>Pseudomonadati</taxon>
        <taxon>Pseudomonadota</taxon>
        <taxon>Alphaproteobacteria</taxon>
        <taxon>Sneathiellales</taxon>
        <taxon>Sneathiellaceae</taxon>
        <taxon>Oceanibacterium</taxon>
    </lineage>
</organism>
<keyword evidence="7" id="KW-0378">Hydrolase</keyword>
<feature type="domain" description="ABC transporter" evidence="6">
    <location>
        <begin position="257"/>
        <end position="513"/>
    </location>
</feature>
<evidence type="ECO:0000313" key="8">
    <source>
        <dbReference type="Proteomes" id="UP000193200"/>
    </source>
</evidence>
<evidence type="ECO:0000259" key="6">
    <source>
        <dbReference type="PROSITE" id="PS50893"/>
    </source>
</evidence>
<sequence>MNPLAADHSAAPRPQPEVVLCASNVSKKFGATQALDEASIQICSGGVHILLGENGAGKSTLAKIFAGVHRPDAGQIEVRGQAVEIGDARTARELGIGIVFQELSLAPHLSVLDNIFLGAEAKRRPFSFLSRGEEARRCRNVLEMLDLDVPLQAPVSSLPIAQKQLVEIAKVLARDAKIIIMDEPTSTLTDREKQALFRVIGVLKQRGVAILYVTHHLQEVELIGDFVSAMVNGRVTQSCPVTPALTELKLVSMLTGREVREFTRAKPRTPSSPLLTIAALKSKSGCKDVALTVGRGEIVGVYGVVGCGRESLGRVLVGLEAHSSGEIHMDGRPYRPRHPAHARGLGMSYLPMDRKQKGILPNRSIRENLNLMNLRDFSTIGGMLSRSRERERSTRVLDELLVRFDSQEKPITTLSGGNQQKVLFGRAIAGAPKVIVMEDPTVGIDIGAKADLYRLMHELRNRGISFLIFSSDLLETLKICDRIYSMYAGRIVREYADPTMNDEAQILSDILGQELHRAAIH</sequence>
<keyword evidence="5 7" id="KW-0067">ATP-binding</keyword>
<evidence type="ECO:0000256" key="3">
    <source>
        <dbReference type="ARBA" id="ARBA00022737"/>
    </source>
</evidence>
<reference evidence="7 8" key="1">
    <citation type="submission" date="2017-03" db="EMBL/GenBank/DDBJ databases">
        <authorList>
            <person name="Afonso C.L."/>
            <person name="Miller P.J."/>
            <person name="Scott M.A."/>
            <person name="Spackman E."/>
            <person name="Goraichik I."/>
            <person name="Dimitrov K.M."/>
            <person name="Suarez D.L."/>
            <person name="Swayne D.E."/>
        </authorList>
    </citation>
    <scope>NUCLEOTIDE SEQUENCE [LARGE SCALE GENOMIC DNA]</scope>
    <source>
        <strain evidence="7 8">CECT 7691</strain>
    </source>
</reference>
<evidence type="ECO:0000256" key="4">
    <source>
        <dbReference type="ARBA" id="ARBA00022741"/>
    </source>
</evidence>
<dbReference type="EMBL" id="FWFR01000003">
    <property type="protein sequence ID" value="SLN72196.1"/>
    <property type="molecule type" value="Genomic_DNA"/>
</dbReference>
<evidence type="ECO:0000313" key="7">
    <source>
        <dbReference type="EMBL" id="SLN72196.1"/>
    </source>
</evidence>
<dbReference type="SMART" id="SM00382">
    <property type="entry name" value="AAA"/>
    <property type="match status" value="2"/>
</dbReference>
<evidence type="ECO:0000256" key="1">
    <source>
        <dbReference type="ARBA" id="ARBA00022448"/>
    </source>
</evidence>
<dbReference type="PROSITE" id="PS50893">
    <property type="entry name" value="ABC_TRANSPORTER_2"/>
    <property type="match status" value="2"/>
</dbReference>
<dbReference type="Proteomes" id="UP000193200">
    <property type="component" value="Unassembled WGS sequence"/>
</dbReference>
<evidence type="ECO:0000256" key="2">
    <source>
        <dbReference type="ARBA" id="ARBA00022597"/>
    </source>
</evidence>
<dbReference type="CDD" id="cd03216">
    <property type="entry name" value="ABC_Carb_Monos_I"/>
    <property type="match status" value="1"/>
</dbReference>
<keyword evidence="1" id="KW-0813">Transport</keyword>
<dbReference type="GO" id="GO:0016887">
    <property type="term" value="F:ATP hydrolysis activity"/>
    <property type="evidence" value="ECO:0007669"/>
    <property type="project" value="InterPro"/>
</dbReference>
<proteinExistence type="predicted"/>